<gene>
    <name evidence="1" type="ORF">UFOVP1184_20</name>
</gene>
<proteinExistence type="predicted"/>
<sequence>MVSASGQAVFAVVAKDAASKVLKGVGKSFGSMKSNAVAAFKAVGAAAVAAAAAVVAFTGAAIKGAIEDERSQILTTSALKARGFAMDALGPKMEEQIKALQRFGKSDDDVRAGLEVGSRYFKNQEKLLRANATAAAISSVTGKDMATVMGLIGKAANGSTRGLAALIGPIEKNAKLTDILTQADDKYLAVANELADSTSGKMLTAQQRFNEAMDDFGAKFLPKVNEAMGWLTTNILPALETGLSTAGDAMVGVIDNLSAPGGLFESVGKVAGSIFDDLRPELDALVTTFTGPDGLFTSVGKLIGALWGDGDGALAGAFKLLGGAIEVAFALAKPFFDALKWLVDNITTVLDAMNKIGAAQTVEKGAKAAGDAGYNGGSFVNPLNAGGGTGGFTANLNVNLDGKTIAKSTDTYLGMQYSYGGSRTNP</sequence>
<protein>
    <submittedName>
        <fullName evidence="1">Uncharacterized protein</fullName>
    </submittedName>
</protein>
<dbReference type="EMBL" id="LR797135">
    <property type="protein sequence ID" value="CAB4189319.1"/>
    <property type="molecule type" value="Genomic_DNA"/>
</dbReference>
<accession>A0A6J5QXC0</accession>
<organism evidence="1">
    <name type="scientific">uncultured Caudovirales phage</name>
    <dbReference type="NCBI Taxonomy" id="2100421"/>
    <lineage>
        <taxon>Viruses</taxon>
        <taxon>Duplodnaviria</taxon>
        <taxon>Heunggongvirae</taxon>
        <taxon>Uroviricota</taxon>
        <taxon>Caudoviricetes</taxon>
        <taxon>Peduoviridae</taxon>
        <taxon>Maltschvirus</taxon>
        <taxon>Maltschvirus maltsch</taxon>
    </lineage>
</organism>
<evidence type="ECO:0000313" key="1">
    <source>
        <dbReference type="EMBL" id="CAB4189319.1"/>
    </source>
</evidence>
<reference evidence="1" key="1">
    <citation type="submission" date="2020-05" db="EMBL/GenBank/DDBJ databases">
        <authorList>
            <person name="Chiriac C."/>
            <person name="Salcher M."/>
            <person name="Ghai R."/>
            <person name="Kavagutti S V."/>
        </authorList>
    </citation>
    <scope>NUCLEOTIDE SEQUENCE</scope>
</reference>
<name>A0A6J5QXC0_9CAUD</name>